<keyword evidence="3" id="KW-1185">Reference proteome</keyword>
<dbReference type="OrthoDB" id="2112021at2"/>
<dbReference type="Pfam" id="PF04289">
    <property type="entry name" value="DUF447_N"/>
    <property type="match status" value="1"/>
</dbReference>
<proteinExistence type="predicted"/>
<evidence type="ECO:0000313" key="3">
    <source>
        <dbReference type="Proteomes" id="UP000675920"/>
    </source>
</evidence>
<dbReference type="Pfam" id="PF20766">
    <property type="entry name" value="DUF447_C"/>
    <property type="match status" value="1"/>
</dbReference>
<dbReference type="InterPro" id="IPR012349">
    <property type="entry name" value="Split_barrel_FMN-bd"/>
</dbReference>
<organism evidence="3 4">
    <name type="scientific">Derxia gummosa DSM 723</name>
    <dbReference type="NCBI Taxonomy" id="1121388"/>
    <lineage>
        <taxon>Bacteria</taxon>
        <taxon>Pseudomonadati</taxon>
        <taxon>Pseudomonadota</taxon>
        <taxon>Betaproteobacteria</taxon>
        <taxon>Burkholderiales</taxon>
        <taxon>Alcaligenaceae</taxon>
        <taxon>Derxia</taxon>
    </lineage>
</organism>
<evidence type="ECO:0000259" key="1">
    <source>
        <dbReference type="Pfam" id="PF04289"/>
    </source>
</evidence>
<dbReference type="RefSeq" id="WP_051378378.1">
    <property type="nucleotide sequence ID" value="NZ_AXWS01000008.1"/>
</dbReference>
<evidence type="ECO:0000313" key="4">
    <source>
        <dbReference type="RefSeq" id="WP_051378378.1"/>
    </source>
</evidence>
<protein>
    <submittedName>
        <fullName evidence="4">DUF447 domain-containing protein</fullName>
    </submittedName>
</protein>
<reference evidence="4" key="2">
    <citation type="submission" date="2025-08" db="UniProtKB">
        <authorList>
            <consortium name="RefSeq"/>
        </authorList>
    </citation>
    <scope>IDENTIFICATION</scope>
</reference>
<dbReference type="SUPFAM" id="SSF50475">
    <property type="entry name" value="FMN-binding split barrel"/>
    <property type="match status" value="1"/>
</dbReference>
<feature type="domain" description="DUF447" evidence="2">
    <location>
        <begin position="126"/>
        <end position="177"/>
    </location>
</feature>
<evidence type="ECO:0000259" key="2">
    <source>
        <dbReference type="Pfam" id="PF20766"/>
    </source>
</evidence>
<dbReference type="InterPro" id="IPR049288">
    <property type="entry name" value="DUF447_C"/>
</dbReference>
<dbReference type="Gene3D" id="1.20.58.290">
    <property type="entry name" value="Hypothetical membrane protein ta0354_69_121"/>
    <property type="match status" value="1"/>
</dbReference>
<feature type="domain" description="DUF447" evidence="1">
    <location>
        <begin position="5"/>
        <end position="116"/>
    </location>
</feature>
<dbReference type="AlphaFoldDB" id="A0A8B6X947"/>
<dbReference type="InterPro" id="IPR007386">
    <property type="entry name" value="DUF447_N"/>
</dbReference>
<sequence>MPQIYETVITTVDADGLPHVAPMGARFEGDEVLIAPFRPSITLDNILATRVAVLNVVTDVRVFAGCVTGRKTWPTLPAEEVAGVRLEAAISHVELGLADIHGDESRPLLALRRVFEATHADFVGYNRAQAAVIEGAVLVSRLHLLPSEKIDAELAYLQIAIDRTAGPNEIEAWQWLLDAVAAFRIASGERARPADAAAATPVISASSSGAVR</sequence>
<accession>A0A8B6X947</accession>
<reference evidence="4" key="1">
    <citation type="journal article" date="2012" name="Biomol. NMR. Assign.">
        <title>1H, 15N and 13C chemical shift assignments of the BA42 protein of the psychrophilic bacteria Bizionia argentinensis sp. nov.</title>
        <authorList>
            <person name="Smal C."/>
            <person name="Aran M."/>
            <person name="Lanzarotti E."/>
            <person name="Papouchado M."/>
            <person name="Foti M."/>
            <person name="Marti M.A."/>
            <person name="Coria S.H."/>
            <person name="Vazquez S.C."/>
            <person name="Bercovich A."/>
            <person name="Mac Cormack W.P."/>
            <person name="Turjanski A.G."/>
            <person name="Gallo M."/>
            <person name="Cicero D.O."/>
        </authorList>
    </citation>
    <scope>NUCLEOTIDE SEQUENCE</scope>
</reference>
<name>A0A8B6X947_9BURK</name>
<dbReference type="Proteomes" id="UP000675920">
    <property type="component" value="Unplaced"/>
</dbReference>
<dbReference type="Gene3D" id="2.30.110.10">
    <property type="entry name" value="Electron Transport, Fmn-binding Protein, Chain A"/>
    <property type="match status" value="1"/>
</dbReference>